<feature type="compositionally biased region" description="Polar residues" evidence="1">
    <location>
        <begin position="8"/>
        <end position="18"/>
    </location>
</feature>
<protein>
    <submittedName>
        <fullName evidence="2">Uncharacterized protein</fullName>
    </submittedName>
</protein>
<dbReference type="Proteomes" id="UP000000768">
    <property type="component" value="Chromosome 3"/>
</dbReference>
<reference evidence="3" key="2">
    <citation type="journal article" date="2018" name="Plant J.">
        <title>The Sorghum bicolor reference genome: improved assembly, gene annotations, a transcriptome atlas, and signatures of genome organization.</title>
        <authorList>
            <person name="McCormick R.F."/>
            <person name="Truong S.K."/>
            <person name="Sreedasyam A."/>
            <person name="Jenkins J."/>
            <person name="Shu S."/>
            <person name="Sims D."/>
            <person name="Kennedy M."/>
            <person name="Amirebrahimi M."/>
            <person name="Weers B.D."/>
            <person name="McKinley B."/>
            <person name="Mattison A."/>
            <person name="Morishige D.T."/>
            <person name="Grimwood J."/>
            <person name="Schmutz J."/>
            <person name="Mullet J.E."/>
        </authorList>
    </citation>
    <scope>NUCLEOTIDE SEQUENCE [LARGE SCALE GENOMIC DNA]</scope>
    <source>
        <strain evidence="3">cv. BTx623</strain>
    </source>
</reference>
<proteinExistence type="predicted"/>
<dbReference type="AlphaFoldDB" id="A0A1W0VVN5"/>
<gene>
    <name evidence="2" type="ORF">SORBI_3003G034250</name>
</gene>
<sequence length="164" mass="17848">MPSAVACSRNTNTATGNRSRGRHHSFPYVTREKVLPSGSRTQNQILSWIQSDCLTAIPIQAAGFSKDKQLRLRRLGLSCPLCIGLTCRGCMRVGSVAVDFTAGRHSIACHTCVRTCMLPRARPCRALWSLLVAVVRIEFICCPITAKLGQSSGDILSLSGCSRR</sequence>
<dbReference type="Gramene" id="OQU86155">
    <property type="protein sequence ID" value="OQU86155"/>
    <property type="gene ID" value="SORBI_3003G034250"/>
</dbReference>
<dbReference type="EMBL" id="CM000762">
    <property type="protein sequence ID" value="OQU86155.1"/>
    <property type="molecule type" value="Genomic_DNA"/>
</dbReference>
<evidence type="ECO:0000313" key="2">
    <source>
        <dbReference type="EMBL" id="OQU86155.1"/>
    </source>
</evidence>
<feature type="region of interest" description="Disordered" evidence="1">
    <location>
        <begin position="1"/>
        <end position="23"/>
    </location>
</feature>
<name>A0A1W0VVN5_SORBI</name>
<reference evidence="2 3" key="1">
    <citation type="journal article" date="2009" name="Nature">
        <title>The Sorghum bicolor genome and the diversification of grasses.</title>
        <authorList>
            <person name="Paterson A.H."/>
            <person name="Bowers J.E."/>
            <person name="Bruggmann R."/>
            <person name="Dubchak I."/>
            <person name="Grimwood J."/>
            <person name="Gundlach H."/>
            <person name="Haberer G."/>
            <person name="Hellsten U."/>
            <person name="Mitros T."/>
            <person name="Poliakov A."/>
            <person name="Schmutz J."/>
            <person name="Spannagl M."/>
            <person name="Tang H."/>
            <person name="Wang X."/>
            <person name="Wicker T."/>
            <person name="Bharti A.K."/>
            <person name="Chapman J."/>
            <person name="Feltus F.A."/>
            <person name="Gowik U."/>
            <person name="Grigoriev I.V."/>
            <person name="Lyons E."/>
            <person name="Maher C.A."/>
            <person name="Martis M."/>
            <person name="Narechania A."/>
            <person name="Otillar R.P."/>
            <person name="Penning B.W."/>
            <person name="Salamov A.A."/>
            <person name="Wang Y."/>
            <person name="Zhang L."/>
            <person name="Carpita N.C."/>
            <person name="Freeling M."/>
            <person name="Gingle A.R."/>
            <person name="Hash C.T."/>
            <person name="Keller B."/>
            <person name="Klein P."/>
            <person name="Kresovich S."/>
            <person name="McCann M.C."/>
            <person name="Ming R."/>
            <person name="Peterson D.G."/>
            <person name="Mehboob-ur-Rahman"/>
            <person name="Ware D."/>
            <person name="Westhoff P."/>
            <person name="Mayer K.F."/>
            <person name="Messing J."/>
            <person name="Rokhsar D.S."/>
        </authorList>
    </citation>
    <scope>NUCLEOTIDE SEQUENCE [LARGE SCALE GENOMIC DNA]</scope>
    <source>
        <strain evidence="3">cv. BTx623</strain>
    </source>
</reference>
<evidence type="ECO:0000256" key="1">
    <source>
        <dbReference type="SAM" id="MobiDB-lite"/>
    </source>
</evidence>
<keyword evidence="3" id="KW-1185">Reference proteome</keyword>
<evidence type="ECO:0000313" key="3">
    <source>
        <dbReference type="Proteomes" id="UP000000768"/>
    </source>
</evidence>
<accession>A0A1W0VVN5</accession>
<organism evidence="2 3">
    <name type="scientific">Sorghum bicolor</name>
    <name type="common">Sorghum</name>
    <name type="synonym">Sorghum vulgare</name>
    <dbReference type="NCBI Taxonomy" id="4558"/>
    <lineage>
        <taxon>Eukaryota</taxon>
        <taxon>Viridiplantae</taxon>
        <taxon>Streptophyta</taxon>
        <taxon>Embryophyta</taxon>
        <taxon>Tracheophyta</taxon>
        <taxon>Spermatophyta</taxon>
        <taxon>Magnoliopsida</taxon>
        <taxon>Liliopsida</taxon>
        <taxon>Poales</taxon>
        <taxon>Poaceae</taxon>
        <taxon>PACMAD clade</taxon>
        <taxon>Panicoideae</taxon>
        <taxon>Andropogonodae</taxon>
        <taxon>Andropogoneae</taxon>
        <taxon>Sorghinae</taxon>
        <taxon>Sorghum</taxon>
    </lineage>
</organism>
<dbReference type="InParanoid" id="A0A1W0VVN5"/>